<evidence type="ECO:0000313" key="2">
    <source>
        <dbReference type="Proteomes" id="UP001174936"/>
    </source>
</evidence>
<dbReference type="EMBL" id="JAULSV010000002">
    <property type="protein sequence ID" value="KAK0653125.1"/>
    <property type="molecule type" value="Genomic_DNA"/>
</dbReference>
<sequence>MKPSYLAFPFLPLASAIIPGTRVYDEWAGAVPNDVWLSSFRTPNTTGSVSISGFNMTSAYPGTPSGDWRYSIDIVADIPLDAGFISGAWIRLTPPENLFRDLGNGSKVIDRDESWSVCQYLWVSEKVSAVDKVDGDTCEGALDKACYDAIKRQLGTPRNSRVNCASVSAPTECDEAFGRKDGGWDYEGLGLGVFQSNQTDLITDGSFSLMQDSLRNGTIRHEAGNTTAYDLMVKKVYIIGHTWGYDRNFFAESGQSSGIQPARAELACLRAPQPQRSEGGGSSTSDAPLSARRCTGAALFFASVTVMLSTVFS</sequence>
<keyword evidence="2" id="KW-1185">Reference proteome</keyword>
<reference evidence="1" key="1">
    <citation type="submission" date="2023-06" db="EMBL/GenBank/DDBJ databases">
        <title>Genome-scale phylogeny and comparative genomics of the fungal order Sordariales.</title>
        <authorList>
            <consortium name="Lawrence Berkeley National Laboratory"/>
            <person name="Hensen N."/>
            <person name="Bonometti L."/>
            <person name="Westerberg I."/>
            <person name="Brannstrom I.O."/>
            <person name="Guillou S."/>
            <person name="Cros-Aarteil S."/>
            <person name="Calhoun S."/>
            <person name="Haridas S."/>
            <person name="Kuo A."/>
            <person name="Mondo S."/>
            <person name="Pangilinan J."/>
            <person name="Riley R."/>
            <person name="Labutti K."/>
            <person name="Andreopoulos B."/>
            <person name="Lipzen A."/>
            <person name="Chen C."/>
            <person name="Yanf M."/>
            <person name="Daum C."/>
            <person name="Ng V."/>
            <person name="Clum A."/>
            <person name="Steindorff A."/>
            <person name="Ohm R."/>
            <person name="Martin F."/>
            <person name="Silar P."/>
            <person name="Natvig D."/>
            <person name="Lalanne C."/>
            <person name="Gautier V."/>
            <person name="Ament-Velasquez S.L."/>
            <person name="Kruys A."/>
            <person name="Hutchinson M.I."/>
            <person name="Powell A.J."/>
            <person name="Barry K."/>
            <person name="Miller A.N."/>
            <person name="Grigoriev I.V."/>
            <person name="Debuchy R."/>
            <person name="Gladieux P."/>
            <person name="Thoren M.H."/>
            <person name="Johannesson H."/>
        </authorList>
    </citation>
    <scope>NUCLEOTIDE SEQUENCE</scope>
    <source>
        <strain evidence="1">SMH2532-1</strain>
    </source>
</reference>
<protein>
    <submittedName>
        <fullName evidence="1">Uncharacterized protein</fullName>
    </submittedName>
</protein>
<gene>
    <name evidence="1" type="ORF">B0T16DRAFT_455438</name>
</gene>
<proteinExistence type="predicted"/>
<dbReference type="Proteomes" id="UP001174936">
    <property type="component" value="Unassembled WGS sequence"/>
</dbReference>
<accession>A0AA39YJF3</accession>
<comment type="caution">
    <text evidence="1">The sequence shown here is derived from an EMBL/GenBank/DDBJ whole genome shotgun (WGS) entry which is preliminary data.</text>
</comment>
<dbReference type="AlphaFoldDB" id="A0AA39YJF3"/>
<evidence type="ECO:0000313" key="1">
    <source>
        <dbReference type="EMBL" id="KAK0653125.1"/>
    </source>
</evidence>
<organism evidence="1 2">
    <name type="scientific">Cercophora newfieldiana</name>
    <dbReference type="NCBI Taxonomy" id="92897"/>
    <lineage>
        <taxon>Eukaryota</taxon>
        <taxon>Fungi</taxon>
        <taxon>Dikarya</taxon>
        <taxon>Ascomycota</taxon>
        <taxon>Pezizomycotina</taxon>
        <taxon>Sordariomycetes</taxon>
        <taxon>Sordariomycetidae</taxon>
        <taxon>Sordariales</taxon>
        <taxon>Lasiosphaeriaceae</taxon>
        <taxon>Cercophora</taxon>
    </lineage>
</organism>
<name>A0AA39YJF3_9PEZI</name>